<dbReference type="InterPro" id="IPR029071">
    <property type="entry name" value="Ubiquitin-like_domsf"/>
</dbReference>
<accession>A0A1B6LLM0</accession>
<evidence type="ECO:0000256" key="1">
    <source>
        <dbReference type="ARBA" id="ARBA00004123"/>
    </source>
</evidence>
<dbReference type="PANTHER" id="PTHR10552:SF6">
    <property type="entry name" value="U2 SMALL NUCLEAR RIBONUCLEOPROTEIN A"/>
    <property type="match status" value="1"/>
</dbReference>
<dbReference type="GO" id="GO:0030620">
    <property type="term" value="F:U2 snRNA binding"/>
    <property type="evidence" value="ECO:0007669"/>
    <property type="project" value="InterPro"/>
</dbReference>
<dbReference type="EMBL" id="GEBQ01015518">
    <property type="protein sequence ID" value="JAT24459.1"/>
    <property type="molecule type" value="Transcribed_RNA"/>
</dbReference>
<dbReference type="Gene3D" id="3.80.10.10">
    <property type="entry name" value="Ribonuclease Inhibitor"/>
    <property type="match status" value="2"/>
</dbReference>
<dbReference type="InterPro" id="IPR032675">
    <property type="entry name" value="LRR_dom_sf"/>
</dbReference>
<dbReference type="SMART" id="SM00365">
    <property type="entry name" value="LRR_SD22"/>
    <property type="match status" value="2"/>
</dbReference>
<keyword evidence="2" id="KW-0433">Leucine-rich repeat</keyword>
<evidence type="ECO:0000256" key="3">
    <source>
        <dbReference type="ARBA" id="ARBA00022737"/>
    </source>
</evidence>
<dbReference type="InterPro" id="IPR044079">
    <property type="entry name" value="Ubl_TBCE"/>
</dbReference>
<feature type="non-terminal residue" evidence="6">
    <location>
        <position position="1"/>
    </location>
</feature>
<evidence type="ECO:0000313" key="6">
    <source>
        <dbReference type="EMBL" id="JAT24459.1"/>
    </source>
</evidence>
<evidence type="ECO:0000256" key="5">
    <source>
        <dbReference type="ARBA" id="ARBA00024196"/>
    </source>
</evidence>
<evidence type="ECO:0000256" key="2">
    <source>
        <dbReference type="ARBA" id="ARBA00022614"/>
    </source>
</evidence>
<comment type="similarity">
    <text evidence="5">Belongs to the U2 small nuclear ribonucleoprotein A family.</text>
</comment>
<dbReference type="PANTHER" id="PTHR10552">
    <property type="entry name" value="U2 SMALL NUCLEAR RIBONUCLEOPROTEIN A"/>
    <property type="match status" value="1"/>
</dbReference>
<name>A0A1B6LLM0_9HEMI</name>
<protein>
    <submittedName>
        <fullName evidence="6">Uncharacterized protein</fullName>
    </submittedName>
</protein>
<dbReference type="Pfam" id="PF14580">
    <property type="entry name" value="LRR_9"/>
    <property type="match status" value="1"/>
</dbReference>
<sequence length="379" mass="43467">RTHPLQTVSSTTHLEGMCPNARHLDLVSNLLYSWLQVSEITANFPSLQFLNISNNRLRIPKNPEDLESAFNKMTHLVLGHMNYAWHQILECSKMWPQLRKLQVPFNKITTISLPKNTLENLTELDLEGNSIARWEEINKLGTLEKLETLNLCDLGLVNISIPASKNLFKNLQCLMISNNKISKWEDVSELDKLPKLDELKFTYNPVQDNLSVDTIYYKVIVRIGSLKVLNRKTISSEERRSAEIDCLRELGQEWLAVSKNEIHKSTFLACHPHYALIVKKYGAPEERDLRKSSDTVGSNLLRITLLGPDNKTITKALPKTMPVKSLMPFVKRLYNTGNKVPVFYRKSIQNPVIVVEMTNTNKSFDFYSVEDGDEISVQW</sequence>
<proteinExistence type="inferred from homology"/>
<dbReference type="GO" id="GO:0000398">
    <property type="term" value="P:mRNA splicing, via spliceosome"/>
    <property type="evidence" value="ECO:0007669"/>
    <property type="project" value="InterPro"/>
</dbReference>
<dbReference type="GO" id="GO:0005634">
    <property type="term" value="C:nucleus"/>
    <property type="evidence" value="ECO:0007669"/>
    <property type="project" value="UniProtKB-SubCell"/>
</dbReference>
<dbReference type="InterPro" id="IPR001611">
    <property type="entry name" value="Leu-rich_rpt"/>
</dbReference>
<dbReference type="PROSITE" id="PS51450">
    <property type="entry name" value="LRR"/>
    <property type="match status" value="2"/>
</dbReference>
<keyword evidence="4" id="KW-0539">Nucleus</keyword>
<gene>
    <name evidence="6" type="ORF">g.25205</name>
</gene>
<dbReference type="SUPFAM" id="SSF54236">
    <property type="entry name" value="Ubiquitin-like"/>
    <property type="match status" value="1"/>
</dbReference>
<organism evidence="6">
    <name type="scientific">Graphocephala atropunctata</name>
    <dbReference type="NCBI Taxonomy" id="36148"/>
    <lineage>
        <taxon>Eukaryota</taxon>
        <taxon>Metazoa</taxon>
        <taxon>Ecdysozoa</taxon>
        <taxon>Arthropoda</taxon>
        <taxon>Hexapoda</taxon>
        <taxon>Insecta</taxon>
        <taxon>Pterygota</taxon>
        <taxon>Neoptera</taxon>
        <taxon>Paraneoptera</taxon>
        <taxon>Hemiptera</taxon>
        <taxon>Auchenorrhyncha</taxon>
        <taxon>Membracoidea</taxon>
        <taxon>Cicadellidae</taxon>
        <taxon>Cicadellinae</taxon>
        <taxon>Cicadellini</taxon>
        <taxon>Graphocephala</taxon>
    </lineage>
</organism>
<dbReference type="AlphaFoldDB" id="A0A1B6LLM0"/>
<evidence type="ECO:0000256" key="4">
    <source>
        <dbReference type="ARBA" id="ARBA00023242"/>
    </source>
</evidence>
<dbReference type="Pfam" id="PF00560">
    <property type="entry name" value="LRR_1"/>
    <property type="match status" value="1"/>
</dbReference>
<dbReference type="Gene3D" id="3.10.20.90">
    <property type="entry name" value="Phosphatidylinositol 3-kinase Catalytic Subunit, Chain A, domain 1"/>
    <property type="match status" value="1"/>
</dbReference>
<keyword evidence="3" id="KW-0677">Repeat</keyword>
<comment type="subcellular location">
    <subcellularLocation>
        <location evidence="1">Nucleus</location>
    </subcellularLocation>
</comment>
<dbReference type="CDD" id="cd17044">
    <property type="entry name" value="Ubl_TBCE"/>
    <property type="match status" value="1"/>
</dbReference>
<dbReference type="InterPro" id="IPR044640">
    <property type="entry name" value="RU2A"/>
</dbReference>
<reference evidence="6" key="1">
    <citation type="submission" date="2015-11" db="EMBL/GenBank/DDBJ databases">
        <title>De novo transcriptome assembly of four potential Pierce s Disease insect vectors from Arizona vineyards.</title>
        <authorList>
            <person name="Tassone E.E."/>
        </authorList>
    </citation>
    <scope>NUCLEOTIDE SEQUENCE</scope>
</reference>
<dbReference type="SUPFAM" id="SSF52058">
    <property type="entry name" value="L domain-like"/>
    <property type="match status" value="1"/>
</dbReference>